<protein>
    <recommendedName>
        <fullName evidence="4">Large ribosomal subunit protein uL15</fullName>
    </recommendedName>
</protein>
<feature type="compositionally biased region" description="Basic and acidic residues" evidence="5">
    <location>
        <begin position="148"/>
        <end position="160"/>
    </location>
</feature>
<dbReference type="PANTHER" id="PTHR12934">
    <property type="entry name" value="50S RIBOSOMAL PROTEIN L15"/>
    <property type="match status" value="1"/>
</dbReference>
<keyword evidence="4" id="KW-0694">RNA-binding</keyword>
<dbReference type="GO" id="GO:0022625">
    <property type="term" value="C:cytosolic large ribosomal subunit"/>
    <property type="evidence" value="ECO:0007669"/>
    <property type="project" value="TreeGrafter"/>
</dbReference>
<evidence type="ECO:0000313" key="7">
    <source>
        <dbReference type="EMBL" id="KKR72695.1"/>
    </source>
</evidence>
<proteinExistence type="inferred from homology"/>
<evidence type="ECO:0000256" key="4">
    <source>
        <dbReference type="HAMAP-Rule" id="MF_01341"/>
    </source>
</evidence>
<dbReference type="PANTHER" id="PTHR12934:SF11">
    <property type="entry name" value="LARGE RIBOSOMAL SUBUNIT PROTEIN UL15M"/>
    <property type="match status" value="1"/>
</dbReference>
<dbReference type="AlphaFoldDB" id="A0A0G0VLC4"/>
<comment type="similarity">
    <text evidence="1 4">Belongs to the universal ribosomal protein uL15 family.</text>
</comment>
<evidence type="ECO:0000256" key="1">
    <source>
        <dbReference type="ARBA" id="ARBA00007320"/>
    </source>
</evidence>
<dbReference type="GO" id="GO:0003735">
    <property type="term" value="F:structural constituent of ribosome"/>
    <property type="evidence" value="ECO:0007669"/>
    <property type="project" value="InterPro"/>
</dbReference>
<comment type="function">
    <text evidence="4">Binds to the 23S rRNA.</text>
</comment>
<feature type="compositionally biased region" description="Gly residues" evidence="5">
    <location>
        <begin position="19"/>
        <end position="30"/>
    </location>
</feature>
<dbReference type="NCBIfam" id="TIGR01071">
    <property type="entry name" value="rplO_bact"/>
    <property type="match status" value="1"/>
</dbReference>
<name>A0A0G0VLC4_9BACT</name>
<dbReference type="HAMAP" id="MF_01341">
    <property type="entry name" value="Ribosomal_uL15"/>
    <property type="match status" value="1"/>
</dbReference>
<gene>
    <name evidence="4" type="primary">rplO</name>
    <name evidence="7" type="ORF">UU14_C0003G0058</name>
</gene>
<organism evidence="7 8">
    <name type="scientific">Candidatus Roizmanbacteria bacterium GW2011_GWB1_40_7</name>
    <dbReference type="NCBI Taxonomy" id="1618482"/>
    <lineage>
        <taxon>Bacteria</taxon>
        <taxon>Candidatus Roizmaniibacteriota</taxon>
    </lineage>
</organism>
<dbReference type="InterPro" id="IPR036227">
    <property type="entry name" value="Ribosomal_uL15/eL18_sf"/>
</dbReference>
<dbReference type="PATRIC" id="fig|1618482.3.peg.183"/>
<dbReference type="EMBL" id="LBZM01000003">
    <property type="protein sequence ID" value="KKR72695.1"/>
    <property type="molecule type" value="Genomic_DNA"/>
</dbReference>
<evidence type="ECO:0000256" key="5">
    <source>
        <dbReference type="SAM" id="MobiDB-lite"/>
    </source>
</evidence>
<dbReference type="InterPro" id="IPR030878">
    <property type="entry name" value="Ribosomal_uL15"/>
</dbReference>
<evidence type="ECO:0000313" key="8">
    <source>
        <dbReference type="Proteomes" id="UP000034664"/>
    </source>
</evidence>
<dbReference type="InterPro" id="IPR005749">
    <property type="entry name" value="Ribosomal_uL15_bac-type"/>
</dbReference>
<feature type="region of interest" description="Disordered" evidence="5">
    <location>
        <begin position="1"/>
        <end position="42"/>
    </location>
</feature>
<reference evidence="7 8" key="1">
    <citation type="journal article" date="2015" name="Nature">
        <title>rRNA introns, odd ribosomes, and small enigmatic genomes across a large radiation of phyla.</title>
        <authorList>
            <person name="Brown C.T."/>
            <person name="Hug L.A."/>
            <person name="Thomas B.C."/>
            <person name="Sharon I."/>
            <person name="Castelle C.J."/>
            <person name="Singh A."/>
            <person name="Wilkins M.J."/>
            <person name="Williams K.H."/>
            <person name="Banfield J.F."/>
        </authorList>
    </citation>
    <scope>NUCLEOTIDE SEQUENCE [LARGE SCALE GENOMIC DNA]</scope>
</reference>
<sequence>MNLSNRPKTTEGSKKRLGRGYGSGKGGHTVGRGTKGRKARGKVPLQFEGVAAGSSFYKRLPLLRGKGKLKPDTKKIVGVNVKYLNILKKDTQVTIETLIKHHIVGEKAKETGVKILGDGELSVALAVTLPTSKGAREKIEKAGGTVGEQKEKQVARKETKSPSIKSTQKLK</sequence>
<feature type="region of interest" description="Disordered" evidence="5">
    <location>
        <begin position="136"/>
        <end position="171"/>
    </location>
</feature>
<accession>A0A0G0VLC4</accession>
<dbReference type="GO" id="GO:0019843">
    <property type="term" value="F:rRNA binding"/>
    <property type="evidence" value="ECO:0007669"/>
    <property type="project" value="UniProtKB-UniRule"/>
</dbReference>
<feature type="domain" description="Large ribosomal subunit protein uL15/eL18" evidence="6">
    <location>
        <begin position="88"/>
        <end position="146"/>
    </location>
</feature>
<keyword evidence="3 4" id="KW-0687">Ribonucleoprotein</keyword>
<dbReference type="SUPFAM" id="SSF52080">
    <property type="entry name" value="Ribosomal proteins L15p and L18e"/>
    <property type="match status" value="1"/>
</dbReference>
<dbReference type="Gene3D" id="3.100.10.10">
    <property type="match status" value="1"/>
</dbReference>
<evidence type="ECO:0000256" key="2">
    <source>
        <dbReference type="ARBA" id="ARBA00022980"/>
    </source>
</evidence>
<keyword evidence="2 4" id="KW-0689">Ribosomal protein</keyword>
<dbReference type="Proteomes" id="UP000034664">
    <property type="component" value="Unassembled WGS sequence"/>
</dbReference>
<comment type="subunit">
    <text evidence="4">Part of the 50S ribosomal subunit.</text>
</comment>
<dbReference type="Pfam" id="PF00828">
    <property type="entry name" value="Ribosomal_L27A"/>
    <property type="match status" value="1"/>
</dbReference>
<feature type="compositionally biased region" description="Polar residues" evidence="5">
    <location>
        <begin position="161"/>
        <end position="171"/>
    </location>
</feature>
<dbReference type="GO" id="GO:0006412">
    <property type="term" value="P:translation"/>
    <property type="evidence" value="ECO:0007669"/>
    <property type="project" value="UniProtKB-UniRule"/>
</dbReference>
<evidence type="ECO:0000256" key="3">
    <source>
        <dbReference type="ARBA" id="ARBA00023274"/>
    </source>
</evidence>
<evidence type="ECO:0000259" key="6">
    <source>
        <dbReference type="Pfam" id="PF00828"/>
    </source>
</evidence>
<comment type="caution">
    <text evidence="7">The sequence shown here is derived from an EMBL/GenBank/DDBJ whole genome shotgun (WGS) entry which is preliminary data.</text>
</comment>
<keyword evidence="4" id="KW-0699">rRNA-binding</keyword>
<dbReference type="InterPro" id="IPR021131">
    <property type="entry name" value="Ribosomal_uL15/eL18"/>
</dbReference>